<proteinExistence type="predicted"/>
<dbReference type="EMBL" id="FJUW01000030">
    <property type="protein sequence ID" value="CZT03980.1"/>
    <property type="molecule type" value="Genomic_DNA"/>
</dbReference>
<organism evidence="2 3">
    <name type="scientific">Rhynchosporium graminicola</name>
    <dbReference type="NCBI Taxonomy" id="2792576"/>
    <lineage>
        <taxon>Eukaryota</taxon>
        <taxon>Fungi</taxon>
        <taxon>Dikarya</taxon>
        <taxon>Ascomycota</taxon>
        <taxon>Pezizomycotina</taxon>
        <taxon>Leotiomycetes</taxon>
        <taxon>Helotiales</taxon>
        <taxon>Ploettnerulaceae</taxon>
        <taxon>Rhynchosporium</taxon>
    </lineage>
</organism>
<feature type="compositionally biased region" description="Basic residues" evidence="1">
    <location>
        <begin position="395"/>
        <end position="412"/>
    </location>
</feature>
<evidence type="ECO:0000313" key="3">
    <source>
        <dbReference type="Proteomes" id="UP000178129"/>
    </source>
</evidence>
<gene>
    <name evidence="2" type="ORF">RCO7_05620</name>
</gene>
<feature type="compositionally biased region" description="Basic and acidic residues" evidence="1">
    <location>
        <begin position="368"/>
        <end position="383"/>
    </location>
</feature>
<protein>
    <submittedName>
        <fullName evidence="2">Uncharacterized protein</fullName>
    </submittedName>
</protein>
<feature type="region of interest" description="Disordered" evidence="1">
    <location>
        <begin position="43"/>
        <end position="103"/>
    </location>
</feature>
<comment type="caution">
    <text evidence="2">The sequence shown here is derived from an EMBL/GenBank/DDBJ whole genome shotgun (WGS) entry which is preliminary data.</text>
</comment>
<evidence type="ECO:0000313" key="2">
    <source>
        <dbReference type="EMBL" id="CZT03980.1"/>
    </source>
</evidence>
<feature type="compositionally biased region" description="Basic and acidic residues" evidence="1">
    <location>
        <begin position="81"/>
        <end position="92"/>
    </location>
</feature>
<feature type="region of interest" description="Disordered" evidence="1">
    <location>
        <begin position="297"/>
        <end position="326"/>
    </location>
</feature>
<dbReference type="InParanoid" id="A0A1E1L0G5"/>
<dbReference type="Proteomes" id="UP000178129">
    <property type="component" value="Unassembled WGS sequence"/>
</dbReference>
<feature type="compositionally biased region" description="Basic and acidic residues" evidence="1">
    <location>
        <begin position="458"/>
        <end position="484"/>
    </location>
</feature>
<keyword evidence="3" id="KW-1185">Reference proteome</keyword>
<feature type="compositionally biased region" description="Basic and acidic residues" evidence="1">
    <location>
        <begin position="49"/>
        <end position="72"/>
    </location>
</feature>
<reference evidence="3" key="1">
    <citation type="submission" date="2016-03" db="EMBL/GenBank/DDBJ databases">
        <authorList>
            <person name="Ploux O."/>
        </authorList>
    </citation>
    <scope>NUCLEOTIDE SEQUENCE [LARGE SCALE GENOMIC DNA]</scope>
    <source>
        <strain evidence="3">UK7</strain>
    </source>
</reference>
<evidence type="ECO:0000256" key="1">
    <source>
        <dbReference type="SAM" id="MobiDB-lite"/>
    </source>
</evidence>
<dbReference type="AlphaFoldDB" id="A0A1E1L0G5"/>
<sequence>MPKSSPNTCGDVRKTLAEELKDANTINSSARCAHDQEITYLKPRNLTDTIRKLSPDRDMEVSQHRRDEHLRPSFDSYLSPHDTDSEGHRSDPESPESPPCEKGCVNQAVPHIFGERARCAKAVKSAKRDRQSESFAESMERELDEEWAEVERKSFDNGKEENNLYGNLLRQTIINAVELGEIPLEDVFNTNLTMGSIRDFFAKHKGCLESQLPVTNVTNLSDDILQIEFIYARSHFKVREVEEERETRKAKEEKDLKKAFFLFKERSLLETDRKKIMNHICEILKPDTKVIPKNDEIVPAPAEPSLGADKKSTGSQQGKKSGSRPQLRVDLDTWFSKSDLETHLDSAAEELNFTLPMLNMNSGSPKPCEAENRLTRSSEEEARCSPPAYTVQKVSKNRGRPRRRFFKSRKDRTRLTDEMSAVGIDDRRPSSKKQAGSLPATRPQGSGREKKKAYAKKFRSDSPAKKQKGVDGEVYATKERVDSV</sequence>
<name>A0A1E1L0G5_9HELO</name>
<accession>A0A1E1L0G5</accession>
<feature type="region of interest" description="Disordered" evidence="1">
    <location>
        <begin position="360"/>
        <end position="484"/>
    </location>
</feature>